<dbReference type="InterPro" id="IPR052058">
    <property type="entry name" value="Alcohol_O-acetyltransferase"/>
</dbReference>
<dbReference type="AlphaFoldDB" id="A0AAU8N082"/>
<proteinExistence type="predicted"/>
<evidence type="ECO:0000259" key="1">
    <source>
        <dbReference type="Pfam" id="PF00668"/>
    </source>
</evidence>
<dbReference type="InterPro" id="IPR001242">
    <property type="entry name" value="Condensation_dom"/>
</dbReference>
<dbReference type="SUPFAM" id="SSF52777">
    <property type="entry name" value="CoA-dependent acyltransferases"/>
    <property type="match status" value="2"/>
</dbReference>
<accession>A0AAU8N082</accession>
<organism evidence="2">
    <name type="scientific">Lysobacter firmicutimachus</name>
    <dbReference type="NCBI Taxonomy" id="1792846"/>
    <lineage>
        <taxon>Bacteria</taxon>
        <taxon>Pseudomonadati</taxon>
        <taxon>Pseudomonadota</taxon>
        <taxon>Gammaproteobacteria</taxon>
        <taxon>Lysobacterales</taxon>
        <taxon>Lysobacteraceae</taxon>
        <taxon>Lysobacter</taxon>
    </lineage>
</organism>
<sequence length="445" mass="49650">MTGVVAVATAALGATLKRPLSLFERGMYLDGQVPVAIVIPARIEGRIAEARLRQALARLQQKHPVLRSVVVAIDGRPWFEERHPAPPIPLRIVERDDDRRWERESERERGQLFDAGCEPLIRATLVRGAELSELLLTCHHCVCDGVSVLTLLRELLLLCDDPERDIGRHEAMPEVDALLPEAVLGDGAIRRRLRWKTALFKLWVRTRRIGPAVGYGTVYTLRWQLPTDDYRALAQRCRQERVTVFNIVGLALMLSFRDTLGKGAIEQFSLPVDVRRFLPKLGADALFAMAPTIQLSPAIVKSFGGDEGEYWTVARGMRKDIDAKIGELGPQVHENLLGMERVHPLFDRLIAYSRSRRSGRGVTLSYLGKLDLAREYGDFRLKAVLSPTAALAPTPANLVTIVGDEEALDFALTSDDQSLPRAQADAIRDLTLQRLRMLARQGSPS</sequence>
<gene>
    <name evidence="2" type="ORF">ABU614_08970</name>
</gene>
<dbReference type="PANTHER" id="PTHR28037">
    <property type="entry name" value="ALCOHOL O-ACETYLTRANSFERASE 1-RELATED"/>
    <property type="match status" value="1"/>
</dbReference>
<evidence type="ECO:0000313" key="2">
    <source>
        <dbReference type="EMBL" id="XCO76895.1"/>
    </source>
</evidence>
<dbReference type="Pfam" id="PF00668">
    <property type="entry name" value="Condensation"/>
    <property type="match status" value="1"/>
</dbReference>
<protein>
    <submittedName>
        <fullName evidence="2">Condensation domain-containing protein</fullName>
    </submittedName>
</protein>
<dbReference type="InterPro" id="IPR023213">
    <property type="entry name" value="CAT-like_dom_sf"/>
</dbReference>
<dbReference type="Gene3D" id="3.30.559.30">
    <property type="entry name" value="Nonribosomal peptide synthetase, condensation domain"/>
    <property type="match status" value="1"/>
</dbReference>
<dbReference type="RefSeq" id="WP_064749180.1">
    <property type="nucleotide sequence ID" value="NZ_CP159925.1"/>
</dbReference>
<name>A0AAU8N082_9GAMM</name>
<dbReference type="EMBL" id="CP159925">
    <property type="protein sequence ID" value="XCO76895.1"/>
    <property type="molecule type" value="Genomic_DNA"/>
</dbReference>
<dbReference type="Gene3D" id="3.30.559.10">
    <property type="entry name" value="Chloramphenicol acetyltransferase-like domain"/>
    <property type="match status" value="1"/>
</dbReference>
<dbReference type="GO" id="GO:0003824">
    <property type="term" value="F:catalytic activity"/>
    <property type="evidence" value="ECO:0007669"/>
    <property type="project" value="InterPro"/>
</dbReference>
<dbReference type="PANTHER" id="PTHR28037:SF1">
    <property type="entry name" value="ALCOHOL O-ACETYLTRANSFERASE 1-RELATED"/>
    <property type="match status" value="1"/>
</dbReference>
<feature type="domain" description="Condensation" evidence="1">
    <location>
        <begin position="42"/>
        <end position="160"/>
    </location>
</feature>
<reference evidence="2" key="1">
    <citation type="submission" date="2024-06" db="EMBL/GenBank/DDBJ databases">
        <authorList>
            <person name="Li S."/>
        </authorList>
    </citation>
    <scope>NUCLEOTIDE SEQUENCE</scope>
    <source>
        <strain evidence="2">SR10</strain>
    </source>
</reference>